<evidence type="ECO:0000313" key="1">
    <source>
        <dbReference type="EMBL" id="TCO83085.1"/>
    </source>
</evidence>
<reference evidence="1 2" key="1">
    <citation type="submission" date="2019-03" db="EMBL/GenBank/DDBJ databases">
        <title>Genomic Encyclopedia of Type Strains, Phase IV (KMG-IV): sequencing the most valuable type-strain genomes for metagenomic binning, comparative biology and taxonomic classification.</title>
        <authorList>
            <person name="Goeker M."/>
        </authorList>
    </citation>
    <scope>NUCLEOTIDE SEQUENCE [LARGE SCALE GENOMIC DNA]</scope>
    <source>
        <strain evidence="1 2">DSM 25287</strain>
    </source>
</reference>
<accession>A0A4R2LIV6</accession>
<dbReference type="Proteomes" id="UP000295765">
    <property type="component" value="Unassembled WGS sequence"/>
</dbReference>
<gene>
    <name evidence="1" type="ORF">EV699_103134</name>
</gene>
<sequence>MADVTDIPTVAQSAELEAALAFTRELFELLVILSVLPTHNPQRKAVLNAACLNAANVVARLDVAAHRQGLRFALADGRGIRSIGASLTGAALQLVTLIEPGDGYVLPEPAPGGEA</sequence>
<proteinExistence type="predicted"/>
<comment type="caution">
    <text evidence="1">The sequence shown here is derived from an EMBL/GenBank/DDBJ whole genome shotgun (WGS) entry which is preliminary data.</text>
</comment>
<dbReference type="RefSeq" id="WP_132538818.1">
    <property type="nucleotide sequence ID" value="NZ_SLWY01000003.1"/>
</dbReference>
<name>A0A4R2LIV6_9GAMM</name>
<dbReference type="AlphaFoldDB" id="A0A4R2LIV6"/>
<organism evidence="1 2">
    <name type="scientific">Plasticicumulans lactativorans</name>
    <dbReference type="NCBI Taxonomy" id="1133106"/>
    <lineage>
        <taxon>Bacteria</taxon>
        <taxon>Pseudomonadati</taxon>
        <taxon>Pseudomonadota</taxon>
        <taxon>Gammaproteobacteria</taxon>
        <taxon>Candidatus Competibacteraceae</taxon>
        <taxon>Plasticicumulans</taxon>
    </lineage>
</organism>
<keyword evidence="2" id="KW-1185">Reference proteome</keyword>
<protein>
    <submittedName>
        <fullName evidence="1">Uncharacterized protein</fullName>
    </submittedName>
</protein>
<dbReference type="EMBL" id="SLWY01000003">
    <property type="protein sequence ID" value="TCO83085.1"/>
    <property type="molecule type" value="Genomic_DNA"/>
</dbReference>
<evidence type="ECO:0000313" key="2">
    <source>
        <dbReference type="Proteomes" id="UP000295765"/>
    </source>
</evidence>